<dbReference type="PANTHER" id="PTHR10454">
    <property type="entry name" value="CASPASE"/>
    <property type="match status" value="1"/>
</dbReference>
<feature type="compositionally biased region" description="Basic and acidic residues" evidence="9">
    <location>
        <begin position="1"/>
        <end position="16"/>
    </location>
</feature>
<dbReference type="SUPFAM" id="SSF52129">
    <property type="entry name" value="Caspase-like"/>
    <property type="match status" value="1"/>
</dbReference>
<dbReference type="GO" id="GO:0004197">
    <property type="term" value="F:cysteine-type endopeptidase activity"/>
    <property type="evidence" value="ECO:0007669"/>
    <property type="project" value="InterPro"/>
</dbReference>
<dbReference type="PIRSF" id="PIRSF038001">
    <property type="entry name" value="Caspase_ICE"/>
    <property type="match status" value="1"/>
</dbReference>
<dbReference type="PROSITE" id="PS50207">
    <property type="entry name" value="CASPASE_P10"/>
    <property type="match status" value="1"/>
</dbReference>
<dbReference type="InterPro" id="IPR002398">
    <property type="entry name" value="Pept_C14"/>
</dbReference>
<keyword evidence="2" id="KW-0645">Protease</keyword>
<dbReference type="InterPro" id="IPR015917">
    <property type="entry name" value="Pept_C14A"/>
</dbReference>
<feature type="active site" evidence="7">
    <location>
        <position position="168"/>
    </location>
</feature>
<keyword evidence="3" id="KW-0053">Apoptosis</keyword>
<dbReference type="FunFam" id="3.40.50.1460:FF:000001">
    <property type="entry name" value="Caspase-3 preproprotein"/>
    <property type="match status" value="1"/>
</dbReference>
<keyword evidence="6" id="KW-0865">Zymogen</keyword>
<dbReference type="InterPro" id="IPR011600">
    <property type="entry name" value="Pept_C14_caspase"/>
</dbReference>
<feature type="region of interest" description="Disordered" evidence="9">
    <location>
        <begin position="1"/>
        <end position="76"/>
    </location>
</feature>
<protein>
    <submittedName>
        <fullName evidence="12">CSON015591 protein</fullName>
    </submittedName>
</protein>
<dbReference type="EMBL" id="UFQS01000099">
    <property type="protein sequence ID" value="SSW99502.1"/>
    <property type="molecule type" value="Genomic_DNA"/>
</dbReference>
<feature type="domain" description="Caspase family p20" evidence="11">
    <location>
        <begin position="93"/>
        <end position="214"/>
    </location>
</feature>
<proteinExistence type="inferred from homology"/>
<dbReference type="InterPro" id="IPR033139">
    <property type="entry name" value="Caspase_cys_AS"/>
</dbReference>
<sequence>MEKDFENTETANKDQIQENVDLPPLTDDSNELKEANSASDENDVSHEAASETDAPFFSSKTSKSKNPPPIKPRLHSIENYIRDNKYYDMTHKKRGIALVINHFQFKSMSSRNGTYKDLERVQNSLKKLDFEVIVKNELKYSEVKKTIEEVSQMDHSNNDCFVCVIMTHGDKDTLWAYDKKYPVEHLYEPFYGDQCQSLIGKPKLFFIQACRGQKVAEPVQVRSLTMDYIDSSAESEKAITYSIPSMADLLVMYSTYEGHYSFRNPDTGSFFIQSLCTELDLNGKIDDLLTILTAVSRRVAYEYQSNIPGNPKMHEKKQMPTIVTMLTKILYFTPKQ</sequence>
<dbReference type="InterPro" id="IPR001309">
    <property type="entry name" value="Pept_C14_p20"/>
</dbReference>
<evidence type="ECO:0000256" key="6">
    <source>
        <dbReference type="ARBA" id="ARBA00023145"/>
    </source>
</evidence>
<evidence type="ECO:0000256" key="4">
    <source>
        <dbReference type="ARBA" id="ARBA00022801"/>
    </source>
</evidence>
<evidence type="ECO:0000256" key="1">
    <source>
        <dbReference type="ARBA" id="ARBA00010134"/>
    </source>
</evidence>
<gene>
    <name evidence="12" type="primary">CSON015591</name>
</gene>
<dbReference type="CDD" id="cd00032">
    <property type="entry name" value="CASc"/>
    <property type="match status" value="1"/>
</dbReference>
<dbReference type="SMART" id="SM00115">
    <property type="entry name" value="CASc"/>
    <property type="match status" value="1"/>
</dbReference>
<dbReference type="GO" id="GO:0006508">
    <property type="term" value="P:proteolysis"/>
    <property type="evidence" value="ECO:0007669"/>
    <property type="project" value="UniProtKB-KW"/>
</dbReference>
<evidence type="ECO:0000256" key="9">
    <source>
        <dbReference type="SAM" id="MobiDB-lite"/>
    </source>
</evidence>
<dbReference type="GO" id="GO:0045751">
    <property type="term" value="P:negative regulation of Toll signaling pathway"/>
    <property type="evidence" value="ECO:0007669"/>
    <property type="project" value="UniProtKB-ARBA"/>
</dbReference>
<comment type="similarity">
    <text evidence="1 8">Belongs to the peptidase C14A family.</text>
</comment>
<keyword evidence="5" id="KW-0788">Thiol protease</keyword>
<name>A0A336K6K2_CULSO</name>
<dbReference type="GO" id="GO:1990525">
    <property type="term" value="F:BIR domain binding"/>
    <property type="evidence" value="ECO:0007669"/>
    <property type="project" value="UniProtKB-ARBA"/>
</dbReference>
<evidence type="ECO:0000256" key="5">
    <source>
        <dbReference type="ARBA" id="ARBA00022807"/>
    </source>
</evidence>
<accession>A0A336K6K2</accession>
<dbReference type="PROSITE" id="PS01122">
    <property type="entry name" value="CASPASE_CYS"/>
    <property type="match status" value="1"/>
</dbReference>
<dbReference type="PROSITE" id="PS01121">
    <property type="entry name" value="CASPASE_HIS"/>
    <property type="match status" value="1"/>
</dbReference>
<dbReference type="GO" id="GO:0005737">
    <property type="term" value="C:cytoplasm"/>
    <property type="evidence" value="ECO:0007669"/>
    <property type="project" value="TreeGrafter"/>
</dbReference>
<evidence type="ECO:0000259" key="10">
    <source>
        <dbReference type="PROSITE" id="PS50207"/>
    </source>
</evidence>
<dbReference type="InterPro" id="IPR029030">
    <property type="entry name" value="Caspase-like_dom_sf"/>
</dbReference>
<dbReference type="EMBL" id="UFQT01000099">
    <property type="protein sequence ID" value="SSX19882.1"/>
    <property type="molecule type" value="Genomic_DNA"/>
</dbReference>
<reference evidence="12" key="1">
    <citation type="submission" date="2018-04" db="EMBL/GenBank/DDBJ databases">
        <authorList>
            <person name="Go L.Y."/>
            <person name="Mitchell J.A."/>
        </authorList>
    </citation>
    <scope>NUCLEOTIDE SEQUENCE</scope>
    <source>
        <tissue evidence="12">Whole organism</tissue>
    </source>
</reference>
<evidence type="ECO:0000313" key="12">
    <source>
        <dbReference type="EMBL" id="SSW99502.1"/>
    </source>
</evidence>
<dbReference type="GO" id="GO:0016322">
    <property type="term" value="P:neuron remodeling"/>
    <property type="evidence" value="ECO:0007669"/>
    <property type="project" value="UniProtKB-ARBA"/>
</dbReference>
<dbReference type="PRINTS" id="PR00376">
    <property type="entry name" value="IL1BCENZYME"/>
</dbReference>
<evidence type="ECO:0000313" key="13">
    <source>
        <dbReference type="EMBL" id="SSX19882.1"/>
    </source>
</evidence>
<dbReference type="PANTHER" id="PTHR10454:SF232">
    <property type="entry name" value="AT03047P-RELATED"/>
    <property type="match status" value="1"/>
</dbReference>
<evidence type="ECO:0000256" key="3">
    <source>
        <dbReference type="ARBA" id="ARBA00022703"/>
    </source>
</evidence>
<dbReference type="AlphaFoldDB" id="A0A336K6K2"/>
<evidence type="ECO:0000256" key="2">
    <source>
        <dbReference type="ARBA" id="ARBA00022670"/>
    </source>
</evidence>
<dbReference type="VEuPathDB" id="VectorBase:CSON015591"/>
<dbReference type="InterPro" id="IPR016129">
    <property type="entry name" value="Caspase_his_AS"/>
</dbReference>
<reference evidence="13" key="2">
    <citation type="submission" date="2018-07" db="EMBL/GenBank/DDBJ databases">
        <authorList>
            <person name="Quirk P.G."/>
            <person name="Krulwich T.A."/>
        </authorList>
    </citation>
    <scope>NUCLEOTIDE SEQUENCE</scope>
</reference>
<evidence type="ECO:0000256" key="8">
    <source>
        <dbReference type="RuleBase" id="RU003971"/>
    </source>
</evidence>
<feature type="domain" description="Caspase family p10" evidence="10">
    <location>
        <begin position="239"/>
        <end position="334"/>
    </location>
</feature>
<dbReference type="OMA" id="YDGHYSW"/>
<evidence type="ECO:0000256" key="7">
    <source>
        <dbReference type="PIRSR" id="PIRSR038001-1"/>
    </source>
</evidence>
<evidence type="ECO:0000259" key="11">
    <source>
        <dbReference type="PROSITE" id="PS50208"/>
    </source>
</evidence>
<dbReference type="Pfam" id="PF00656">
    <property type="entry name" value="Peptidase_C14"/>
    <property type="match status" value="1"/>
</dbReference>
<feature type="active site" evidence="7">
    <location>
        <position position="210"/>
    </location>
</feature>
<dbReference type="GO" id="GO:0045476">
    <property type="term" value="P:nurse cell apoptotic process"/>
    <property type="evidence" value="ECO:0007669"/>
    <property type="project" value="UniProtKB-ARBA"/>
</dbReference>
<dbReference type="Gene3D" id="3.40.50.1460">
    <property type="match status" value="1"/>
</dbReference>
<dbReference type="GO" id="GO:0043525">
    <property type="term" value="P:positive regulation of neuron apoptotic process"/>
    <property type="evidence" value="ECO:0007669"/>
    <property type="project" value="TreeGrafter"/>
</dbReference>
<keyword evidence="4" id="KW-0378">Hydrolase</keyword>
<organism evidence="12">
    <name type="scientific">Culicoides sonorensis</name>
    <name type="common">Biting midge</name>
    <dbReference type="NCBI Taxonomy" id="179676"/>
    <lineage>
        <taxon>Eukaryota</taxon>
        <taxon>Metazoa</taxon>
        <taxon>Ecdysozoa</taxon>
        <taxon>Arthropoda</taxon>
        <taxon>Hexapoda</taxon>
        <taxon>Insecta</taxon>
        <taxon>Pterygota</taxon>
        <taxon>Neoptera</taxon>
        <taxon>Endopterygota</taxon>
        <taxon>Diptera</taxon>
        <taxon>Nematocera</taxon>
        <taxon>Chironomoidea</taxon>
        <taxon>Ceratopogonidae</taxon>
        <taxon>Ceratopogoninae</taxon>
        <taxon>Culicoides</taxon>
        <taxon>Monoculicoides</taxon>
    </lineage>
</organism>
<dbReference type="InterPro" id="IPR002138">
    <property type="entry name" value="Pept_C14_p10"/>
</dbReference>
<dbReference type="PROSITE" id="PS50208">
    <property type="entry name" value="CASPASE_P20"/>
    <property type="match status" value="1"/>
</dbReference>